<accession>A0ABT6X9X6</accession>
<sequence length="412" mass="45672">MKQLLTMCLWAAVCLSAQAQDGLALWLPPADRVQTLVKNSHGILAAQSQQAAQLQKARATEAGAGEFNLRMSQQSRRAIDPGGRFNEQLLSLERPVRWWGKAGLDADLAEQSRKVAGIGYADALHEASRELMRQWFALHQLALARDGAQVQAQLSQALHRQAQLRLKQGDISQLDASLAQAELQRAQAAQAVSQAQWTAAWAQAQKRYPGLPEPVWPQASSEVPDLPALQPLLQEFLQNHHELNLHRAEVQRLRLLAERLGRDRLPDPVLGVYAARERAGAERIVGVSLGFALPGTARQAHAAAALAEANQLEEQVQQMTLDLGSAFEARWWSLNLQRQAVTGLQAAAGTQAKAVQQSTKAFAMGEHSMTELIQNRRLAQESFRESQKLQLELVESWALINLDLHRIWDFDE</sequence>
<dbReference type="Proteomes" id="UP001431902">
    <property type="component" value="Unassembled WGS sequence"/>
</dbReference>
<dbReference type="EMBL" id="JASGBH010000011">
    <property type="protein sequence ID" value="MDI9234914.1"/>
    <property type="molecule type" value="Genomic_DNA"/>
</dbReference>
<name>A0ABT6X9X6_9BURK</name>
<gene>
    <name evidence="2" type="ORF">QLQ16_13835</name>
</gene>
<keyword evidence="1" id="KW-0732">Signal</keyword>
<evidence type="ECO:0000313" key="2">
    <source>
        <dbReference type="EMBL" id="MDI9234914.1"/>
    </source>
</evidence>
<evidence type="ECO:0000256" key="1">
    <source>
        <dbReference type="SAM" id="SignalP"/>
    </source>
</evidence>
<evidence type="ECO:0000313" key="3">
    <source>
        <dbReference type="Proteomes" id="UP001431902"/>
    </source>
</evidence>
<organism evidence="2 3">
    <name type="scientific">Limnohabitans lacus</name>
    <dbReference type="NCBI Taxonomy" id="3045173"/>
    <lineage>
        <taxon>Bacteria</taxon>
        <taxon>Pseudomonadati</taxon>
        <taxon>Pseudomonadota</taxon>
        <taxon>Betaproteobacteria</taxon>
        <taxon>Burkholderiales</taxon>
        <taxon>Comamonadaceae</taxon>
        <taxon>Limnohabitans</taxon>
    </lineage>
</organism>
<protein>
    <submittedName>
        <fullName evidence="2">TolC family protein</fullName>
    </submittedName>
</protein>
<dbReference type="RefSeq" id="WP_283225258.1">
    <property type="nucleotide sequence ID" value="NZ_JASGBH010000011.1"/>
</dbReference>
<dbReference type="SUPFAM" id="SSF56954">
    <property type="entry name" value="Outer membrane efflux proteins (OEP)"/>
    <property type="match status" value="1"/>
</dbReference>
<reference evidence="2" key="1">
    <citation type="submission" date="2023-05" db="EMBL/GenBank/DDBJ databases">
        <title>Limnohabitans sp. strain HM2-2 Genome sequencing and assembly.</title>
        <authorList>
            <person name="Jung Y."/>
        </authorList>
    </citation>
    <scope>NUCLEOTIDE SEQUENCE</scope>
    <source>
        <strain evidence="2">HM2-2</strain>
    </source>
</reference>
<keyword evidence="3" id="KW-1185">Reference proteome</keyword>
<proteinExistence type="predicted"/>
<comment type="caution">
    <text evidence="2">The sequence shown here is derived from an EMBL/GenBank/DDBJ whole genome shotgun (WGS) entry which is preliminary data.</text>
</comment>
<feature type="signal peptide" evidence="1">
    <location>
        <begin position="1"/>
        <end position="19"/>
    </location>
</feature>
<dbReference type="Gene3D" id="1.20.1600.10">
    <property type="entry name" value="Outer membrane efflux proteins (OEP)"/>
    <property type="match status" value="1"/>
</dbReference>
<feature type="chain" id="PRO_5046665364" evidence="1">
    <location>
        <begin position="20"/>
        <end position="412"/>
    </location>
</feature>